<dbReference type="AlphaFoldDB" id="A0A7Z7IRT3"/>
<reference evidence="2 3" key="1">
    <citation type="submission" date="2017-10" db="EMBL/GenBank/DDBJ databases">
        <authorList>
            <consortium name="Urmite Genomes"/>
        </authorList>
    </citation>
    <scope>NUCLEOTIDE SEQUENCE [LARGE SCALE GENOMIC DNA]</scope>
    <source>
        <strain evidence="2 3">FB-527</strain>
    </source>
</reference>
<gene>
    <name evidence="2" type="ORF">MSIMFB_04792</name>
</gene>
<keyword evidence="1" id="KW-0472">Membrane</keyword>
<dbReference type="Proteomes" id="UP000554965">
    <property type="component" value="Unassembled WGS sequence"/>
</dbReference>
<keyword evidence="1" id="KW-1133">Transmembrane helix</keyword>
<keyword evidence="1" id="KW-0812">Transmembrane</keyword>
<accession>A0A7Z7IRT3</accession>
<dbReference type="EMBL" id="OCTY01000002">
    <property type="protein sequence ID" value="SOJ57312.1"/>
    <property type="molecule type" value="Genomic_DNA"/>
</dbReference>
<evidence type="ECO:0000256" key="1">
    <source>
        <dbReference type="SAM" id="Phobius"/>
    </source>
</evidence>
<protein>
    <submittedName>
        <fullName evidence="2">Uncharacterized protein</fullName>
    </submittedName>
</protein>
<sequence>MASADDNIDGIAVTTPNPANAGVVNLWPRAALTLILVVATINIGAMVVAKIFALKKSSAGA</sequence>
<evidence type="ECO:0000313" key="3">
    <source>
        <dbReference type="Proteomes" id="UP000554965"/>
    </source>
</evidence>
<feature type="transmembrane region" description="Helical" evidence="1">
    <location>
        <begin position="30"/>
        <end position="53"/>
    </location>
</feature>
<name>A0A7Z7IRT3_9MYCO</name>
<evidence type="ECO:0000313" key="2">
    <source>
        <dbReference type="EMBL" id="SOJ57312.1"/>
    </source>
</evidence>
<proteinExistence type="predicted"/>
<keyword evidence="3" id="KW-1185">Reference proteome</keyword>
<comment type="caution">
    <text evidence="2">The sequence shown here is derived from an EMBL/GenBank/DDBJ whole genome shotgun (WGS) entry which is preliminary data.</text>
</comment>
<organism evidence="2 3">
    <name type="scientific">Mycobacterium simulans</name>
    <dbReference type="NCBI Taxonomy" id="627089"/>
    <lineage>
        <taxon>Bacteria</taxon>
        <taxon>Bacillati</taxon>
        <taxon>Actinomycetota</taxon>
        <taxon>Actinomycetes</taxon>
        <taxon>Mycobacteriales</taxon>
        <taxon>Mycobacteriaceae</taxon>
        <taxon>Mycobacterium</taxon>
    </lineage>
</organism>